<feature type="compositionally biased region" description="Basic and acidic residues" evidence="1">
    <location>
        <begin position="910"/>
        <end position="925"/>
    </location>
</feature>
<dbReference type="SUPFAM" id="SSF49265">
    <property type="entry name" value="Fibronectin type III"/>
    <property type="match status" value="1"/>
</dbReference>
<keyword evidence="3" id="KW-0732">Signal</keyword>
<evidence type="ECO:0000313" key="4">
    <source>
        <dbReference type="EMBL" id="CAH1774172.1"/>
    </source>
</evidence>
<organism evidence="4 5">
    <name type="scientific">Owenia fusiformis</name>
    <name type="common">Polychaete worm</name>
    <dbReference type="NCBI Taxonomy" id="6347"/>
    <lineage>
        <taxon>Eukaryota</taxon>
        <taxon>Metazoa</taxon>
        <taxon>Spiralia</taxon>
        <taxon>Lophotrochozoa</taxon>
        <taxon>Annelida</taxon>
        <taxon>Polychaeta</taxon>
        <taxon>Sedentaria</taxon>
        <taxon>Canalipalpata</taxon>
        <taxon>Sabellida</taxon>
        <taxon>Oweniida</taxon>
        <taxon>Oweniidae</taxon>
        <taxon>Owenia</taxon>
    </lineage>
</organism>
<dbReference type="Gene3D" id="2.60.40.10">
    <property type="entry name" value="Immunoglobulins"/>
    <property type="match status" value="2"/>
</dbReference>
<feature type="region of interest" description="Disordered" evidence="1">
    <location>
        <begin position="1413"/>
        <end position="1433"/>
    </location>
</feature>
<feature type="region of interest" description="Disordered" evidence="1">
    <location>
        <begin position="1163"/>
        <end position="1229"/>
    </location>
</feature>
<feature type="region of interest" description="Disordered" evidence="1">
    <location>
        <begin position="1361"/>
        <end position="1382"/>
    </location>
</feature>
<feature type="transmembrane region" description="Helical" evidence="2">
    <location>
        <begin position="648"/>
        <end position="672"/>
    </location>
</feature>
<feature type="compositionally biased region" description="Basic and acidic residues" evidence="1">
    <location>
        <begin position="1413"/>
        <end position="1425"/>
    </location>
</feature>
<comment type="caution">
    <text evidence="4">The sequence shown here is derived from an EMBL/GenBank/DDBJ whole genome shotgun (WGS) entry which is preliminary data.</text>
</comment>
<dbReference type="Proteomes" id="UP000749559">
    <property type="component" value="Unassembled WGS sequence"/>
</dbReference>
<name>A0A8J1XZU4_OWEFU</name>
<reference evidence="4" key="1">
    <citation type="submission" date="2022-03" db="EMBL/GenBank/DDBJ databases">
        <authorList>
            <person name="Martin C."/>
        </authorList>
    </citation>
    <scope>NUCLEOTIDE SEQUENCE</scope>
</reference>
<dbReference type="Pfam" id="PF00041">
    <property type="entry name" value="fn3"/>
    <property type="match status" value="1"/>
</dbReference>
<evidence type="ECO:0000256" key="2">
    <source>
        <dbReference type="SAM" id="Phobius"/>
    </source>
</evidence>
<feature type="region of interest" description="Disordered" evidence="1">
    <location>
        <begin position="845"/>
        <end position="925"/>
    </location>
</feature>
<evidence type="ECO:0000313" key="5">
    <source>
        <dbReference type="Proteomes" id="UP000749559"/>
    </source>
</evidence>
<dbReference type="OrthoDB" id="6381660at2759"/>
<evidence type="ECO:0000256" key="1">
    <source>
        <dbReference type="SAM" id="MobiDB-lite"/>
    </source>
</evidence>
<dbReference type="CDD" id="cd00063">
    <property type="entry name" value="FN3"/>
    <property type="match status" value="2"/>
</dbReference>
<dbReference type="PROSITE" id="PS50853">
    <property type="entry name" value="FN3"/>
    <property type="match status" value="2"/>
</dbReference>
<gene>
    <name evidence="4" type="ORF">OFUS_LOCUS1686</name>
</gene>
<feature type="signal peptide" evidence="3">
    <location>
        <begin position="1"/>
        <end position="22"/>
    </location>
</feature>
<feature type="compositionally biased region" description="Low complexity" evidence="1">
    <location>
        <begin position="848"/>
        <end position="876"/>
    </location>
</feature>
<feature type="region of interest" description="Disordered" evidence="1">
    <location>
        <begin position="1264"/>
        <end position="1286"/>
    </location>
</feature>
<proteinExistence type="predicted"/>
<evidence type="ECO:0000256" key="3">
    <source>
        <dbReference type="SAM" id="SignalP"/>
    </source>
</evidence>
<sequence length="1460" mass="161726">MMNTNKLLKTLLILQLFGGMSGIFFPEIGVISRDPFCDKVYGKKSCAVFGGFLNLTCTIDFNVYEGNKTAADIFFEFEQGNEILPYPPEFVTVVDNATAVLSVPDMPHFKLSTENTTGRCHHACVIREDAEKSTFVDDIPTVVAHLPVQPHSIECRIKNWNDFVICQWQPQIIHNTINTQIKTYVKHCENCSKELACHYNYPVDELSPCIVKSNTTYFYFEVEIYNELNNNGALTTSFTGNTHTLVEPAQVVANATAGDSSSIDVIWLRTAPDEANIQYDVTYTSQWEKHKVIKAEKEGLHITGLVPFTTYTVEVIVRAIYNSMVVGYPSIPSVVIATTHEDVPGGTPAVTRGAFRESTESQQTYVTIYWQEIEEKLRHGNVTYSPIMTSPQSIIPENNGEAILTSAKFKKTIADNYTFEVRSRTQVGANSSLPIPQMVVFAEKNRVKPTDWIVEDIDGVITFHWPNSTHSHTAFWCLKSADSYSDCQVELKWEVIPVGQQNLSLFGLISPGLHLFGLSTEDAETSSGFQWARCVHATTSRPTKAPANFNLTDSNNQRAEMIEVSWSHYSCEEYSGIVLNYLIRICRQNNCKEINTEPFARQWEIKDDLEVGAIYTLTLEAVTKYGNSPRTSPVTAIAKRDPAKLSTAVIVVICLAGIVVFGMICLGASYMIKYIIRKVKKTKPKITVPMMSIPSIVSPDPRVQSTPYTTLTPGSENGYVSVSEWSEGGSESRLHSQVSVVTQSTDISSDMEDNVFPQTPEPTSNNALFMICEEPQPRFPIPVLDGAEANGSPIQIPVGATLGVEEGYLEPQRTNHHEYTNDDASRRILDQQLPHIVGAPASRVDTFSTSPNHSTTNSPISPLSSGMGSPSPSSAGYAVYGGPSSGEAAQHSPTSQSAGVDNPLYISDFGKNHEEDRPQHIVPNERDNIDHPIAITQNPGYIDHPPTTITQNPGYIDHPPTAITQNPGYIDHPPKITQNSDYTDHPPTITQNPDFIDHPPTITQNSDYIDHSAALLQNPGYVDHLAALGNTPNLVNQPKDCCENAGYTDNDGLLNNGNNVSHFTITQNPEYFDASITEVKDNGHTEASMQNSDYIDHNTPATMDTGYVDHNVAATMDTGNVDHNVKISMEPGYVDHNAKVVTPDQSIVASPTKNRVHFEDNPSYIRDTVHSPDGTNYINHDSPIVTGQSQKKDDRIPYSSGDQDRTGDQSNGYVSHDSPHITGLDVESDDVSNHKVYDNTGYVDHNAPIVLQGNQDWVENNKGLEKEGDQSQDEQLSDQSTDTGYVGSPQDIVDIPPFQRHWEQNIENDNKPVDKPNDSNGYISLDAMQQYFAPKPVIIVEQNTQSTENSIDELPPVKTKEIKKPSEKPLKSEPNGKLSSDSNGYIPHELLRHFDPKPVVIVDAHGREISDNKVDIHQPKSKESPVKQSNDGYVENTHVPQHFYKSMKKIEMGNIPSTEL</sequence>
<dbReference type="SMART" id="SM00060">
    <property type="entry name" value="FN3"/>
    <property type="match status" value="3"/>
</dbReference>
<keyword evidence="2" id="KW-0812">Transmembrane</keyword>
<dbReference type="InterPro" id="IPR036116">
    <property type="entry name" value="FN3_sf"/>
</dbReference>
<accession>A0A8J1XZU4</accession>
<feature type="region of interest" description="Disordered" evidence="1">
    <location>
        <begin position="938"/>
        <end position="1005"/>
    </location>
</feature>
<keyword evidence="2" id="KW-1133">Transmembrane helix</keyword>
<protein>
    <submittedName>
        <fullName evidence="4">Uncharacterized protein</fullName>
    </submittedName>
</protein>
<feature type="compositionally biased region" description="Basic and acidic residues" evidence="1">
    <location>
        <begin position="1361"/>
        <end position="1371"/>
    </location>
</feature>
<dbReference type="InterPro" id="IPR003961">
    <property type="entry name" value="FN3_dom"/>
</dbReference>
<dbReference type="InterPro" id="IPR013783">
    <property type="entry name" value="Ig-like_fold"/>
</dbReference>
<keyword evidence="2" id="KW-0472">Membrane</keyword>
<dbReference type="EMBL" id="CAIIXF020000001">
    <property type="protein sequence ID" value="CAH1774172.1"/>
    <property type="molecule type" value="Genomic_DNA"/>
</dbReference>
<feature type="chain" id="PRO_5043366633" evidence="3">
    <location>
        <begin position="23"/>
        <end position="1460"/>
    </location>
</feature>
<keyword evidence="5" id="KW-1185">Reference proteome</keyword>
<feature type="compositionally biased region" description="Basic and acidic residues" evidence="1">
    <location>
        <begin position="1190"/>
        <end position="1207"/>
    </location>
</feature>
<feature type="compositionally biased region" description="Polar residues" evidence="1">
    <location>
        <begin position="1173"/>
        <end position="1189"/>
    </location>
</feature>